<dbReference type="EMBL" id="FQVM01000021">
    <property type="protein sequence ID" value="SHE97155.1"/>
    <property type="molecule type" value="Genomic_DNA"/>
</dbReference>
<feature type="domain" description="N-acetyltransferase" evidence="3">
    <location>
        <begin position="1"/>
        <end position="168"/>
    </location>
</feature>
<dbReference type="OrthoDB" id="9796381at2"/>
<dbReference type="SUPFAM" id="SSF55729">
    <property type="entry name" value="Acyl-CoA N-acyltransferases (Nat)"/>
    <property type="match status" value="1"/>
</dbReference>
<dbReference type="Gene3D" id="3.40.630.30">
    <property type="match status" value="1"/>
</dbReference>
<proteinExistence type="predicted"/>
<dbReference type="PANTHER" id="PTHR42919:SF8">
    <property type="entry name" value="N-ALPHA-ACETYLTRANSFERASE 50"/>
    <property type="match status" value="1"/>
</dbReference>
<dbReference type="PROSITE" id="PS51186">
    <property type="entry name" value="GNAT"/>
    <property type="match status" value="1"/>
</dbReference>
<accession>A0A1M4XUP4</accession>
<gene>
    <name evidence="4" type="ORF">SAMN05443638_12117</name>
</gene>
<evidence type="ECO:0000313" key="5">
    <source>
        <dbReference type="Proteomes" id="UP000184035"/>
    </source>
</evidence>
<keyword evidence="4" id="KW-0687">Ribonucleoprotein</keyword>
<protein>
    <submittedName>
        <fullName evidence="4">Ribosomal protein S18 acetylase RimI</fullName>
    </submittedName>
</protein>
<evidence type="ECO:0000259" key="3">
    <source>
        <dbReference type="PROSITE" id="PS51186"/>
    </source>
</evidence>
<sequence length="168" mass="19620">MEFRKSVKSDIKDIMKIIVQAQLYLKEQGVDQWQNNYPNEEVIENDIFNKISYVLLKDKNIVATAAISFDGEKTYENIYDGNWISDYEYAVVHRIAVDNNYKRLGLASKIMKNVENTCLDKGIRSIKIDTHEDNLSMQNFLKNNGFKYCGVIYLEDKSKRIAFEKILD</sequence>
<evidence type="ECO:0000256" key="2">
    <source>
        <dbReference type="ARBA" id="ARBA00023315"/>
    </source>
</evidence>
<dbReference type="InterPro" id="IPR016181">
    <property type="entry name" value="Acyl_CoA_acyltransferase"/>
</dbReference>
<dbReference type="PANTHER" id="PTHR42919">
    <property type="entry name" value="N-ALPHA-ACETYLTRANSFERASE"/>
    <property type="match status" value="1"/>
</dbReference>
<dbReference type="AlphaFoldDB" id="A0A1M4XUP4"/>
<dbReference type="InterPro" id="IPR051556">
    <property type="entry name" value="N-term/lysine_N-AcTrnsfr"/>
</dbReference>
<evidence type="ECO:0000256" key="1">
    <source>
        <dbReference type="ARBA" id="ARBA00022679"/>
    </source>
</evidence>
<organism evidence="4 5">
    <name type="scientific">Clostridium fallax</name>
    <dbReference type="NCBI Taxonomy" id="1533"/>
    <lineage>
        <taxon>Bacteria</taxon>
        <taxon>Bacillati</taxon>
        <taxon>Bacillota</taxon>
        <taxon>Clostridia</taxon>
        <taxon>Eubacteriales</taxon>
        <taxon>Clostridiaceae</taxon>
        <taxon>Clostridium</taxon>
    </lineage>
</organism>
<keyword evidence="4" id="KW-0689">Ribosomal protein</keyword>
<keyword evidence="2" id="KW-0012">Acyltransferase</keyword>
<evidence type="ECO:0000313" key="4">
    <source>
        <dbReference type="EMBL" id="SHE97155.1"/>
    </source>
</evidence>
<name>A0A1M4XUP4_9CLOT</name>
<dbReference type="Pfam" id="PF00583">
    <property type="entry name" value="Acetyltransf_1"/>
    <property type="match status" value="1"/>
</dbReference>
<dbReference type="GO" id="GO:0005840">
    <property type="term" value="C:ribosome"/>
    <property type="evidence" value="ECO:0007669"/>
    <property type="project" value="UniProtKB-KW"/>
</dbReference>
<dbReference type="Proteomes" id="UP000184035">
    <property type="component" value="Unassembled WGS sequence"/>
</dbReference>
<keyword evidence="1" id="KW-0808">Transferase</keyword>
<dbReference type="RefSeq" id="WP_072896844.1">
    <property type="nucleotide sequence ID" value="NZ_FQVM01000021.1"/>
</dbReference>
<reference evidence="4 5" key="1">
    <citation type="submission" date="2016-11" db="EMBL/GenBank/DDBJ databases">
        <authorList>
            <person name="Jaros S."/>
            <person name="Januszkiewicz K."/>
            <person name="Wedrychowicz H."/>
        </authorList>
    </citation>
    <scope>NUCLEOTIDE SEQUENCE [LARGE SCALE GENOMIC DNA]</scope>
    <source>
        <strain evidence="4 5">DSM 2631</strain>
    </source>
</reference>
<dbReference type="STRING" id="1533.SAMN05443638_12117"/>
<keyword evidence="5" id="KW-1185">Reference proteome</keyword>
<dbReference type="GO" id="GO:0016747">
    <property type="term" value="F:acyltransferase activity, transferring groups other than amino-acyl groups"/>
    <property type="evidence" value="ECO:0007669"/>
    <property type="project" value="InterPro"/>
</dbReference>
<dbReference type="CDD" id="cd04301">
    <property type="entry name" value="NAT_SF"/>
    <property type="match status" value="1"/>
</dbReference>
<dbReference type="InterPro" id="IPR000182">
    <property type="entry name" value="GNAT_dom"/>
</dbReference>